<feature type="domain" description="Chitin-binding type-2" evidence="7">
    <location>
        <begin position="39"/>
        <end position="98"/>
    </location>
</feature>
<comment type="caution">
    <text evidence="8">The sequence shown here is derived from an EMBL/GenBank/DDBJ whole genome shotgun (WGS) entry which is preliminary data.</text>
</comment>
<evidence type="ECO:0000313" key="9">
    <source>
        <dbReference type="Proteomes" id="UP000318571"/>
    </source>
</evidence>
<keyword evidence="3" id="KW-0677">Repeat</keyword>
<feature type="domain" description="Chitin-binding type-2" evidence="7">
    <location>
        <begin position="117"/>
        <end position="178"/>
    </location>
</feature>
<dbReference type="PANTHER" id="PTHR23301:SF0">
    <property type="entry name" value="CHITIN-BINDING TYPE-2 DOMAIN-CONTAINING PROTEIN-RELATED"/>
    <property type="match status" value="1"/>
</dbReference>
<evidence type="ECO:0000256" key="2">
    <source>
        <dbReference type="ARBA" id="ARBA00022729"/>
    </source>
</evidence>
<dbReference type="PROSITE" id="PS50940">
    <property type="entry name" value="CHIT_BIND_II"/>
    <property type="match status" value="2"/>
</dbReference>
<organism evidence="8 9">
    <name type="scientific">Tigriopus californicus</name>
    <name type="common">Marine copepod</name>
    <dbReference type="NCBI Taxonomy" id="6832"/>
    <lineage>
        <taxon>Eukaryota</taxon>
        <taxon>Metazoa</taxon>
        <taxon>Ecdysozoa</taxon>
        <taxon>Arthropoda</taxon>
        <taxon>Crustacea</taxon>
        <taxon>Multicrustacea</taxon>
        <taxon>Hexanauplia</taxon>
        <taxon>Copepoda</taxon>
        <taxon>Harpacticoida</taxon>
        <taxon>Harpacticidae</taxon>
        <taxon>Tigriopus</taxon>
    </lineage>
</organism>
<dbReference type="OrthoDB" id="9987187at2759"/>
<evidence type="ECO:0000313" key="8">
    <source>
        <dbReference type="EMBL" id="TRY73017.1"/>
    </source>
</evidence>
<reference evidence="8 9" key="1">
    <citation type="journal article" date="2018" name="Nat. Ecol. Evol.">
        <title>Genomic signatures of mitonuclear coevolution across populations of Tigriopus californicus.</title>
        <authorList>
            <person name="Barreto F.S."/>
            <person name="Watson E.T."/>
            <person name="Lima T.G."/>
            <person name="Willett C.S."/>
            <person name="Edmands S."/>
            <person name="Li W."/>
            <person name="Burton R.S."/>
        </authorList>
    </citation>
    <scope>NUCLEOTIDE SEQUENCE [LARGE SCALE GENOMIC DNA]</scope>
    <source>
        <strain evidence="8 9">San Diego</strain>
    </source>
</reference>
<accession>A0A553P5Q6</accession>
<dbReference type="InterPro" id="IPR051940">
    <property type="entry name" value="Chitin_bind-dev_reg"/>
</dbReference>
<dbReference type="SUPFAM" id="SSF57625">
    <property type="entry name" value="Invertebrate chitin-binding proteins"/>
    <property type="match status" value="2"/>
</dbReference>
<evidence type="ECO:0000256" key="6">
    <source>
        <dbReference type="SAM" id="SignalP"/>
    </source>
</evidence>
<dbReference type="PANTHER" id="PTHR23301">
    <property type="entry name" value="CHITIN BINDING PERITROPHIN-A"/>
    <property type="match status" value="1"/>
</dbReference>
<keyword evidence="4" id="KW-1015">Disulfide bond</keyword>
<keyword evidence="9" id="KW-1185">Reference proteome</keyword>
<dbReference type="Gene3D" id="2.170.140.10">
    <property type="entry name" value="Chitin binding domain"/>
    <property type="match status" value="2"/>
</dbReference>
<evidence type="ECO:0000256" key="5">
    <source>
        <dbReference type="ARBA" id="ARBA00023180"/>
    </source>
</evidence>
<dbReference type="GO" id="GO:0008061">
    <property type="term" value="F:chitin binding"/>
    <property type="evidence" value="ECO:0007669"/>
    <property type="project" value="UniProtKB-KW"/>
</dbReference>
<gene>
    <name evidence="8" type="ORF">TCAL_13049</name>
</gene>
<keyword evidence="2 6" id="KW-0732">Signal</keyword>
<feature type="chain" id="PRO_5021826620" description="Chitin-binding type-2 domain-containing protein" evidence="6">
    <location>
        <begin position="28"/>
        <end position="261"/>
    </location>
</feature>
<evidence type="ECO:0000256" key="4">
    <source>
        <dbReference type="ARBA" id="ARBA00023157"/>
    </source>
</evidence>
<dbReference type="SMART" id="SM00494">
    <property type="entry name" value="ChtBD2"/>
    <property type="match status" value="3"/>
</dbReference>
<keyword evidence="5" id="KW-0325">Glycoprotein</keyword>
<protein>
    <recommendedName>
        <fullName evidence="7">Chitin-binding type-2 domain-containing protein</fullName>
    </recommendedName>
</protein>
<feature type="signal peptide" evidence="6">
    <location>
        <begin position="1"/>
        <end position="27"/>
    </location>
</feature>
<proteinExistence type="predicted"/>
<keyword evidence="1" id="KW-0147">Chitin-binding</keyword>
<dbReference type="Pfam" id="PF01607">
    <property type="entry name" value="CBM_14"/>
    <property type="match status" value="2"/>
</dbReference>
<dbReference type="AlphaFoldDB" id="A0A553P5Q6"/>
<sequence length="261" mass="28386">MALSNPVFLLSASIFLTIGSWSDSCQALPAQCQDTLPWGEKCPTDAPNTAITYPDEDHCSRYWECFNGCAQNLQCGQNYLYDAIHGWCNYPQDVICGDRDCDGLPCKEPPVTEHPSDFTCPLLDGYFPDPLNCIKYYHCMGGFPNHITCPVSSITGQQEYYDAQAIACDYPERVQCGSRPICDANDDNCNGSPGSTVSPLGDCDLVGCPNGSGPYPKGPCERCFCQCQGDDLVGDEICCPIGYHFNPATDQCNLASANPNC</sequence>
<dbReference type="InterPro" id="IPR002557">
    <property type="entry name" value="Chitin-bd_dom"/>
</dbReference>
<name>A0A553P5Q6_TIGCA</name>
<dbReference type="Proteomes" id="UP000318571">
    <property type="component" value="Chromosome 3"/>
</dbReference>
<evidence type="ECO:0000259" key="7">
    <source>
        <dbReference type="PROSITE" id="PS50940"/>
    </source>
</evidence>
<dbReference type="GO" id="GO:0005576">
    <property type="term" value="C:extracellular region"/>
    <property type="evidence" value="ECO:0007669"/>
    <property type="project" value="InterPro"/>
</dbReference>
<dbReference type="EMBL" id="VCGU01000007">
    <property type="protein sequence ID" value="TRY73017.1"/>
    <property type="molecule type" value="Genomic_DNA"/>
</dbReference>
<evidence type="ECO:0000256" key="3">
    <source>
        <dbReference type="ARBA" id="ARBA00022737"/>
    </source>
</evidence>
<evidence type="ECO:0000256" key="1">
    <source>
        <dbReference type="ARBA" id="ARBA00022669"/>
    </source>
</evidence>
<dbReference type="InterPro" id="IPR036508">
    <property type="entry name" value="Chitin-bd_dom_sf"/>
</dbReference>